<evidence type="ECO:0000313" key="2">
    <source>
        <dbReference type="Proteomes" id="UP000219338"/>
    </source>
</evidence>
<dbReference type="Proteomes" id="UP000219338">
    <property type="component" value="Unassembled WGS sequence"/>
</dbReference>
<sequence>MLKHLKKSWSGYRVPDDITVIGARKIVNGGIAYTFNSDEAAVWLRTLGALENIRKASGDETAASLQLNNVVVPFAPTTIDIGDIKTWRGIKSSSGLMAGTIRNVRFLKPAEHHHEGQREAHIVMGLDSREQANKIIQAGVIIEGKELQARKELPDATRTAQTPQNVDDVQAAMRRGTAKSPTAKNSIVLTVRSTAMGLLTAMPVLLSLELPTLYIAATPS</sequence>
<dbReference type="OMA" id="TILEARW"/>
<dbReference type="AlphaFoldDB" id="A0A284RDI7"/>
<dbReference type="EMBL" id="FUEG01000007">
    <property type="protein sequence ID" value="SJL06765.1"/>
    <property type="molecule type" value="Genomic_DNA"/>
</dbReference>
<gene>
    <name evidence="1" type="ORF">ARMOST_10107</name>
</gene>
<dbReference type="OrthoDB" id="2800503at2759"/>
<protein>
    <submittedName>
        <fullName evidence="1">Uncharacterized protein</fullName>
    </submittedName>
</protein>
<proteinExistence type="predicted"/>
<accession>A0A284RDI7</accession>
<reference evidence="2" key="1">
    <citation type="journal article" date="2017" name="Nat. Ecol. Evol.">
        <title>Genome expansion and lineage-specific genetic innovations in the forest pathogenic fungi Armillaria.</title>
        <authorList>
            <person name="Sipos G."/>
            <person name="Prasanna A.N."/>
            <person name="Walter M.C."/>
            <person name="O'Connor E."/>
            <person name="Balint B."/>
            <person name="Krizsan K."/>
            <person name="Kiss B."/>
            <person name="Hess J."/>
            <person name="Varga T."/>
            <person name="Slot J."/>
            <person name="Riley R."/>
            <person name="Boka B."/>
            <person name="Rigling D."/>
            <person name="Barry K."/>
            <person name="Lee J."/>
            <person name="Mihaltcheva S."/>
            <person name="LaButti K."/>
            <person name="Lipzen A."/>
            <person name="Waldron R."/>
            <person name="Moloney N.M."/>
            <person name="Sperisen C."/>
            <person name="Kredics L."/>
            <person name="Vagvoelgyi C."/>
            <person name="Patrignani A."/>
            <person name="Fitzpatrick D."/>
            <person name="Nagy I."/>
            <person name="Doyle S."/>
            <person name="Anderson J.B."/>
            <person name="Grigoriev I.V."/>
            <person name="Gueldener U."/>
            <person name="Muensterkoetter M."/>
            <person name="Nagy L.G."/>
        </authorList>
    </citation>
    <scope>NUCLEOTIDE SEQUENCE [LARGE SCALE GENOMIC DNA]</scope>
    <source>
        <strain evidence="2">C18/9</strain>
    </source>
</reference>
<evidence type="ECO:0000313" key="1">
    <source>
        <dbReference type="EMBL" id="SJL06765.1"/>
    </source>
</evidence>
<keyword evidence="2" id="KW-1185">Reference proteome</keyword>
<name>A0A284RDI7_ARMOS</name>
<organism evidence="1 2">
    <name type="scientific">Armillaria ostoyae</name>
    <name type="common">Armillaria root rot fungus</name>
    <dbReference type="NCBI Taxonomy" id="47428"/>
    <lineage>
        <taxon>Eukaryota</taxon>
        <taxon>Fungi</taxon>
        <taxon>Dikarya</taxon>
        <taxon>Basidiomycota</taxon>
        <taxon>Agaricomycotina</taxon>
        <taxon>Agaricomycetes</taxon>
        <taxon>Agaricomycetidae</taxon>
        <taxon>Agaricales</taxon>
        <taxon>Marasmiineae</taxon>
        <taxon>Physalacriaceae</taxon>
        <taxon>Armillaria</taxon>
    </lineage>
</organism>